<name>A0A5C1YPM4_9PROT</name>
<reference evidence="6 7" key="1">
    <citation type="submission" date="2019-09" db="EMBL/GenBank/DDBJ databases">
        <title>Genome sequencing of strain KACC 21233.</title>
        <authorList>
            <person name="Heo J."/>
            <person name="Kim S.-J."/>
            <person name="Kim J.-S."/>
            <person name="Hong S.-B."/>
            <person name="Kwon S.-W."/>
        </authorList>
    </citation>
    <scope>NUCLEOTIDE SEQUENCE [LARGE SCALE GENOMIC DNA]</scope>
    <source>
        <strain evidence="6 7">KACC 21233</strain>
    </source>
</reference>
<dbReference type="InterPro" id="IPR002569">
    <property type="entry name" value="Met_Sox_Rdtase_MsrA_dom"/>
</dbReference>
<evidence type="ECO:0000259" key="5">
    <source>
        <dbReference type="Pfam" id="PF01625"/>
    </source>
</evidence>
<dbReference type="NCBIfam" id="TIGR00401">
    <property type="entry name" value="msrA"/>
    <property type="match status" value="1"/>
</dbReference>
<accession>A0A5C1YPM4</accession>
<dbReference type="InterPro" id="IPR036509">
    <property type="entry name" value="Met_Sox_Rdtase_MsrA_sf"/>
</dbReference>
<dbReference type="EMBL" id="CP043506">
    <property type="protein sequence ID" value="QEO18286.1"/>
    <property type="molecule type" value="Genomic_DNA"/>
</dbReference>
<protein>
    <recommendedName>
        <fullName evidence="4">Peptide methionine sulfoxide reductase MsrA</fullName>
        <shortName evidence="4">Protein-methionine-S-oxide reductase</shortName>
        <ecNumber evidence="4">1.8.4.11</ecNumber>
    </recommendedName>
    <alternativeName>
        <fullName evidence="4">Peptide-methionine (S)-S-oxide reductase</fullName>
        <shortName evidence="4">Peptide Met(O) reductase</shortName>
    </alternativeName>
</protein>
<organism evidence="6 7">
    <name type="scientific">Acetobacter vaccinii</name>
    <dbReference type="NCBI Taxonomy" id="2592655"/>
    <lineage>
        <taxon>Bacteria</taxon>
        <taxon>Pseudomonadati</taxon>
        <taxon>Pseudomonadota</taxon>
        <taxon>Alphaproteobacteria</taxon>
        <taxon>Acetobacterales</taxon>
        <taxon>Acetobacteraceae</taxon>
        <taxon>Acetobacter</taxon>
    </lineage>
</organism>
<dbReference type="PANTHER" id="PTHR43774:SF1">
    <property type="entry name" value="PEPTIDE METHIONINE SULFOXIDE REDUCTASE MSRA 2"/>
    <property type="match status" value="1"/>
</dbReference>
<evidence type="ECO:0000313" key="7">
    <source>
        <dbReference type="Proteomes" id="UP000324536"/>
    </source>
</evidence>
<proteinExistence type="inferred from homology"/>
<dbReference type="KEGG" id="acek:FLP30_11670"/>
<feature type="active site" evidence="4">
    <location>
        <position position="10"/>
    </location>
</feature>
<dbReference type="Proteomes" id="UP000324536">
    <property type="component" value="Chromosome"/>
</dbReference>
<dbReference type="Pfam" id="PF01625">
    <property type="entry name" value="PMSR"/>
    <property type="match status" value="1"/>
</dbReference>
<keyword evidence="1 4" id="KW-0560">Oxidoreductase</keyword>
<evidence type="ECO:0000256" key="2">
    <source>
        <dbReference type="ARBA" id="ARBA00047806"/>
    </source>
</evidence>
<comment type="function">
    <text evidence="4">Has an important function as a repair enzyme for proteins that have been inactivated by oxidation. Catalyzes the reversible oxidation-reduction of methionine sulfoxide in proteins to methionine.</text>
</comment>
<comment type="catalytic activity">
    <reaction evidence="2 4">
        <text>L-methionyl-[protein] + [thioredoxin]-disulfide + H2O = L-methionyl-(S)-S-oxide-[protein] + [thioredoxin]-dithiol</text>
        <dbReference type="Rhea" id="RHEA:14217"/>
        <dbReference type="Rhea" id="RHEA-COMP:10698"/>
        <dbReference type="Rhea" id="RHEA-COMP:10700"/>
        <dbReference type="Rhea" id="RHEA-COMP:12313"/>
        <dbReference type="Rhea" id="RHEA-COMP:12315"/>
        <dbReference type="ChEBI" id="CHEBI:15377"/>
        <dbReference type="ChEBI" id="CHEBI:16044"/>
        <dbReference type="ChEBI" id="CHEBI:29950"/>
        <dbReference type="ChEBI" id="CHEBI:44120"/>
        <dbReference type="ChEBI" id="CHEBI:50058"/>
        <dbReference type="EC" id="1.8.4.11"/>
    </reaction>
</comment>
<feature type="domain" description="Peptide methionine sulphoxide reductase MsrA" evidence="5">
    <location>
        <begin position="3"/>
        <end position="156"/>
    </location>
</feature>
<dbReference type="SUPFAM" id="SSF55068">
    <property type="entry name" value="Peptide methionine sulfoxide reductase"/>
    <property type="match status" value="1"/>
</dbReference>
<dbReference type="Gene3D" id="3.30.1060.10">
    <property type="entry name" value="Peptide methionine sulphoxide reductase MsrA"/>
    <property type="match status" value="1"/>
</dbReference>
<dbReference type="AlphaFoldDB" id="A0A5C1YPM4"/>
<dbReference type="HAMAP" id="MF_01401">
    <property type="entry name" value="MsrA"/>
    <property type="match status" value="1"/>
</dbReference>
<dbReference type="GO" id="GO:0008113">
    <property type="term" value="F:peptide-methionine (S)-S-oxide reductase activity"/>
    <property type="evidence" value="ECO:0007669"/>
    <property type="project" value="UniProtKB-UniRule"/>
</dbReference>
<dbReference type="OrthoDB" id="4174719at2"/>
<evidence type="ECO:0000313" key="6">
    <source>
        <dbReference type="EMBL" id="QEO18286.1"/>
    </source>
</evidence>
<gene>
    <name evidence="4 6" type="primary">msrA</name>
    <name evidence="6" type="ORF">FLP30_11670</name>
</gene>
<dbReference type="EC" id="1.8.4.11" evidence="4"/>
<evidence type="ECO:0000256" key="3">
    <source>
        <dbReference type="ARBA" id="ARBA00048782"/>
    </source>
</evidence>
<evidence type="ECO:0000256" key="1">
    <source>
        <dbReference type="ARBA" id="ARBA00023002"/>
    </source>
</evidence>
<dbReference type="GO" id="GO:0033744">
    <property type="term" value="F:L-methionine:thioredoxin-disulfide S-oxidoreductase activity"/>
    <property type="evidence" value="ECO:0007669"/>
    <property type="project" value="RHEA"/>
</dbReference>
<comment type="catalytic activity">
    <reaction evidence="3 4">
        <text>[thioredoxin]-disulfide + L-methionine + H2O = L-methionine (S)-S-oxide + [thioredoxin]-dithiol</text>
        <dbReference type="Rhea" id="RHEA:19993"/>
        <dbReference type="Rhea" id="RHEA-COMP:10698"/>
        <dbReference type="Rhea" id="RHEA-COMP:10700"/>
        <dbReference type="ChEBI" id="CHEBI:15377"/>
        <dbReference type="ChEBI" id="CHEBI:29950"/>
        <dbReference type="ChEBI" id="CHEBI:50058"/>
        <dbReference type="ChEBI" id="CHEBI:57844"/>
        <dbReference type="ChEBI" id="CHEBI:58772"/>
        <dbReference type="EC" id="1.8.4.11"/>
    </reaction>
</comment>
<keyword evidence="7" id="KW-1185">Reference proteome</keyword>
<comment type="similarity">
    <text evidence="4">Belongs to the MsrA Met sulfoxide reductase family.</text>
</comment>
<evidence type="ECO:0000256" key="4">
    <source>
        <dbReference type="HAMAP-Rule" id="MF_01401"/>
    </source>
</evidence>
<sequence>METAVLGGGCFWCLEAFFQGIRGVHSITPGYAGGTVDKPTYEQVCSGTTGHAEVIQLQWDPAQISYTELLLIFFTLHDPTTLNRQGNDIGTQYRSVIFYTSEQQEQTAHTVICDIERDGLWTNPVVTSVEPLSTFWPAEAAHHAYYARNPMAGYCQAVISPKLAKARAVFGKYFNP</sequence>
<dbReference type="RefSeq" id="WP_149279948.1">
    <property type="nucleotide sequence ID" value="NZ_CP043506.1"/>
</dbReference>
<dbReference type="PANTHER" id="PTHR43774">
    <property type="entry name" value="PEPTIDE METHIONINE SULFOXIDE REDUCTASE"/>
    <property type="match status" value="1"/>
</dbReference>